<dbReference type="PANTHER" id="PTHR31286">
    <property type="entry name" value="GLYCINE-RICH CELL WALL STRUCTURAL PROTEIN 1.8-LIKE"/>
    <property type="match status" value="1"/>
</dbReference>
<reference evidence="2" key="1">
    <citation type="journal article" date="2019" name="Sci. Rep.">
        <title>Draft genome of Tanacetum cinerariifolium, the natural source of mosquito coil.</title>
        <authorList>
            <person name="Yamashiro T."/>
            <person name="Shiraishi A."/>
            <person name="Satake H."/>
            <person name="Nakayama K."/>
        </authorList>
    </citation>
    <scope>NUCLEOTIDE SEQUENCE</scope>
</reference>
<organism evidence="2">
    <name type="scientific">Tanacetum cinerariifolium</name>
    <name type="common">Dalmatian daisy</name>
    <name type="synonym">Chrysanthemum cinerariifolium</name>
    <dbReference type="NCBI Taxonomy" id="118510"/>
    <lineage>
        <taxon>Eukaryota</taxon>
        <taxon>Viridiplantae</taxon>
        <taxon>Streptophyta</taxon>
        <taxon>Embryophyta</taxon>
        <taxon>Tracheophyta</taxon>
        <taxon>Spermatophyta</taxon>
        <taxon>Magnoliopsida</taxon>
        <taxon>eudicotyledons</taxon>
        <taxon>Gunneridae</taxon>
        <taxon>Pentapetalae</taxon>
        <taxon>asterids</taxon>
        <taxon>campanulids</taxon>
        <taxon>Asterales</taxon>
        <taxon>Asteraceae</taxon>
        <taxon>Asteroideae</taxon>
        <taxon>Anthemideae</taxon>
        <taxon>Anthemidinae</taxon>
        <taxon>Tanacetum</taxon>
    </lineage>
</organism>
<protein>
    <submittedName>
        <fullName evidence="2">Zinc knuckle CX2CX4HX4C</fullName>
    </submittedName>
</protein>
<evidence type="ECO:0000256" key="1">
    <source>
        <dbReference type="SAM" id="MobiDB-lite"/>
    </source>
</evidence>
<accession>A0A6L2JA29</accession>
<feature type="region of interest" description="Disordered" evidence="1">
    <location>
        <begin position="351"/>
        <end position="400"/>
    </location>
</feature>
<name>A0A6L2JA29_TANCI</name>
<comment type="caution">
    <text evidence="2">The sequence shown here is derived from an EMBL/GenBank/DDBJ whole genome shotgun (WGS) entry which is preliminary data.</text>
</comment>
<dbReference type="InterPro" id="IPR040256">
    <property type="entry name" value="At4g02000-like"/>
</dbReference>
<dbReference type="AlphaFoldDB" id="A0A6L2JA29"/>
<proteinExistence type="predicted"/>
<gene>
    <name evidence="2" type="ORF">Tci_005335</name>
</gene>
<dbReference type="PANTHER" id="PTHR31286:SF99">
    <property type="entry name" value="DUF4283 DOMAIN-CONTAINING PROTEIN"/>
    <property type="match status" value="1"/>
</dbReference>
<evidence type="ECO:0000313" key="2">
    <source>
        <dbReference type="EMBL" id="GEU33357.1"/>
    </source>
</evidence>
<sequence>MDIPLSSCVIYSPRKAVMCNVKEESKPLKSITHMVSSEVAGYVNGVGIGNVNSIVTINYEFISMMETLDGSGATDAIFSPKASNDTIVESEFQSTPCTHHDLISELFFVSLKTHKDFEDFTMNIELGKFEVWLELSDEKRQEVIDTFGAMLEALKAENLDDRIPSKVTPSDPIVQSVDINTKSTSYAGAASASVKDQPKVTSNFRPLVANPVFDGVNISIPRKVVEKSMDTSLIKEKLIIIPIWVKLHDVPLQVFEEDGISLISTFIGKPVMLNSYTSFMCNDSWGRSSFARCLIEVDSEADLVDVVTIGIPSLTMDGFTKETIHVVSPPIISTSNVVTLTVEKTNDGFQTVGKRKKKGKSKSTNSGQFGGPSVKQNVRYEPKATTSIPKKGATNVGNISKSPSVTEITITSTKKGNIATSNP</sequence>
<dbReference type="EMBL" id="BKCJ010000455">
    <property type="protein sequence ID" value="GEU33357.1"/>
    <property type="molecule type" value="Genomic_DNA"/>
</dbReference>